<protein>
    <recommendedName>
        <fullName evidence="5">DUF2848 domain-containing protein</fullName>
    </recommendedName>
</protein>
<evidence type="ECO:0000313" key="2">
    <source>
        <dbReference type="EMBL" id="KDR31037.1"/>
    </source>
</evidence>
<sequence>MSSLQFVINNDLPVHFDPARLVIAGWAGRNVEEVERHIAELAAIGVKRPSTVPCFYELSPALLTSRETIDVVGDHSSGEVEAVLLLHPEHGMLVGIGSDHTDRKAEGYDVAISKQVCAKPMGPRLWRYDDVVPHWDQLVARSWLIDDQARRTLYQEGPLSRLLHAEQLLDDVSAASAIAPYTVIFCGTQALLGPLEPAHLFEIELHDPVLDRTLAHRYRVNALLHVE</sequence>
<dbReference type="Proteomes" id="UP000027439">
    <property type="component" value="Unassembled WGS sequence"/>
</dbReference>
<proteinExistence type="predicted"/>
<dbReference type="GO" id="GO:0003824">
    <property type="term" value="F:catalytic activity"/>
    <property type="evidence" value="ECO:0007669"/>
    <property type="project" value="InterPro"/>
</dbReference>
<comment type="caution">
    <text evidence="2">The sequence shown here is derived from an EMBL/GenBank/DDBJ whole genome shotgun (WGS) entry which is preliminary data.</text>
</comment>
<dbReference type="SUPFAM" id="SSF56529">
    <property type="entry name" value="FAH"/>
    <property type="match status" value="1"/>
</dbReference>
<dbReference type="AlphaFoldDB" id="A0A069NS05"/>
<gene>
    <name evidence="2" type="ORF">BG57_13585</name>
    <name evidence="1" type="ORF">GCM10010985_56270</name>
</gene>
<dbReference type="RefSeq" id="WP_052005914.1">
    <property type="nucleotide sequence ID" value="NZ_BMEG01000014.1"/>
</dbReference>
<dbReference type="InterPro" id="IPR021269">
    <property type="entry name" value="DUF2848"/>
</dbReference>
<evidence type="ECO:0000313" key="4">
    <source>
        <dbReference type="Proteomes" id="UP000597138"/>
    </source>
</evidence>
<keyword evidence="4" id="KW-1185">Reference proteome</keyword>
<reference evidence="2 3" key="2">
    <citation type="submission" date="2014-03" db="EMBL/GenBank/DDBJ databases">
        <title>Draft Genome Sequences of Four Burkholderia Strains.</title>
        <authorList>
            <person name="Liu X.Y."/>
            <person name="Li C.X."/>
            <person name="Xu J.H."/>
        </authorList>
    </citation>
    <scope>NUCLEOTIDE SEQUENCE [LARGE SCALE GENOMIC DNA]</scope>
    <source>
        <strain evidence="2 3">R27</strain>
    </source>
</reference>
<dbReference type="EMBL" id="BMEG01000014">
    <property type="protein sequence ID" value="GGD94353.1"/>
    <property type="molecule type" value="Genomic_DNA"/>
</dbReference>
<dbReference type="eggNOG" id="COG0179">
    <property type="taxonomic scope" value="Bacteria"/>
</dbReference>
<dbReference type="InterPro" id="IPR036663">
    <property type="entry name" value="Fumarylacetoacetase_C_sf"/>
</dbReference>
<dbReference type="OrthoDB" id="9792678at2"/>
<dbReference type="EMBL" id="JFHE01000024">
    <property type="protein sequence ID" value="KDR31037.1"/>
    <property type="molecule type" value="Genomic_DNA"/>
</dbReference>
<dbReference type="Pfam" id="PF11010">
    <property type="entry name" value="DUF2848"/>
    <property type="match status" value="1"/>
</dbReference>
<evidence type="ECO:0000313" key="1">
    <source>
        <dbReference type="EMBL" id="GGD94353.1"/>
    </source>
</evidence>
<reference evidence="1" key="1">
    <citation type="journal article" date="2014" name="Int. J. Syst. Evol. Microbiol.">
        <title>Complete genome of a new Firmicutes species belonging to the dominant human colonic microbiota ('Ruminococcus bicirculans') reveals two chromosomes and a selective capacity to utilize plant glucans.</title>
        <authorList>
            <consortium name="NISC Comparative Sequencing Program"/>
            <person name="Wegmann U."/>
            <person name="Louis P."/>
            <person name="Goesmann A."/>
            <person name="Henrissat B."/>
            <person name="Duncan S.H."/>
            <person name="Flint H.J."/>
        </authorList>
    </citation>
    <scope>NUCLEOTIDE SEQUENCE</scope>
    <source>
        <strain evidence="1">CGMCC 1.11013</strain>
    </source>
</reference>
<accession>A0A069NS05</accession>
<dbReference type="STRING" id="1071679.BG57_13585"/>
<reference evidence="1" key="4">
    <citation type="submission" date="2024-05" db="EMBL/GenBank/DDBJ databases">
        <authorList>
            <person name="Sun Q."/>
            <person name="Zhou Y."/>
        </authorList>
    </citation>
    <scope>NUCLEOTIDE SEQUENCE</scope>
    <source>
        <strain evidence="1">CGMCC 1.11013</strain>
    </source>
</reference>
<evidence type="ECO:0000313" key="3">
    <source>
        <dbReference type="Proteomes" id="UP000027439"/>
    </source>
</evidence>
<organism evidence="2 3">
    <name type="scientific">Caballeronia grimmiae</name>
    <dbReference type="NCBI Taxonomy" id="1071679"/>
    <lineage>
        <taxon>Bacteria</taxon>
        <taxon>Pseudomonadati</taxon>
        <taxon>Pseudomonadota</taxon>
        <taxon>Betaproteobacteria</taxon>
        <taxon>Burkholderiales</taxon>
        <taxon>Burkholderiaceae</taxon>
        <taxon>Caballeronia</taxon>
    </lineage>
</organism>
<dbReference type="Proteomes" id="UP000597138">
    <property type="component" value="Unassembled WGS sequence"/>
</dbReference>
<evidence type="ECO:0008006" key="5">
    <source>
        <dbReference type="Google" id="ProtNLM"/>
    </source>
</evidence>
<reference evidence="4" key="3">
    <citation type="journal article" date="2019" name="Int. J. Syst. Evol. Microbiol.">
        <title>The Global Catalogue of Microorganisms (GCM) 10K type strain sequencing project: providing services to taxonomists for standard genome sequencing and annotation.</title>
        <authorList>
            <consortium name="The Broad Institute Genomics Platform"/>
            <consortium name="The Broad Institute Genome Sequencing Center for Infectious Disease"/>
            <person name="Wu L."/>
            <person name="Ma J."/>
        </authorList>
    </citation>
    <scope>NUCLEOTIDE SEQUENCE [LARGE SCALE GENOMIC DNA]</scope>
    <source>
        <strain evidence="4">CGMCC 1.11013</strain>
    </source>
</reference>
<name>A0A069NS05_9BURK</name>